<reference evidence="3 4" key="1">
    <citation type="submission" date="2018-05" db="EMBL/GenBank/DDBJ databases">
        <title>Leucothrix arctica sp. nov., isolated from Arctic seawater.</title>
        <authorList>
            <person name="Choi A."/>
            <person name="Baek K."/>
        </authorList>
    </citation>
    <scope>NUCLEOTIDE SEQUENCE [LARGE SCALE GENOMIC DNA]</scope>
    <source>
        <strain evidence="3 4">IMCC9719</strain>
    </source>
</reference>
<organism evidence="3 4">
    <name type="scientific">Leucothrix arctica</name>
    <dbReference type="NCBI Taxonomy" id="1481894"/>
    <lineage>
        <taxon>Bacteria</taxon>
        <taxon>Pseudomonadati</taxon>
        <taxon>Pseudomonadota</taxon>
        <taxon>Gammaproteobacteria</taxon>
        <taxon>Thiotrichales</taxon>
        <taxon>Thiotrichaceae</taxon>
        <taxon>Leucothrix</taxon>
    </lineage>
</organism>
<comment type="caution">
    <text evidence="3">The sequence shown here is derived from an EMBL/GenBank/DDBJ whole genome shotgun (WGS) entry which is preliminary data.</text>
</comment>
<sequence length="296" mass="33746">MPHKVTQPATAYSTKFHLGLGFHGFHRIHYIEWGKASKFNTQETLLCVHGITRNARDFDYLAKKMCKDYRVVCPDVVGRGDSDHLGTDEGYNYLQYNSDMNALIARLGVTEVNWIGTSMGGIIGMVLASLPQSPIRRLVINDIGPEVARDTLLSLSENMEPKEDFDTLEDVEAYFRVIYEEFAPMTDVDWKHLTKHSCRRTSKGKWRLKTDKCVGEAFRKSITYLNVDMWEAWDQISCPVLILRGKDSSFLTEEVAQRMISTGPETTLVEFENTGHTPTLRNDEQVNVIADWLKST</sequence>
<evidence type="ECO:0000259" key="2">
    <source>
        <dbReference type="Pfam" id="PF00561"/>
    </source>
</evidence>
<gene>
    <name evidence="3" type="ORF">DKT75_13100</name>
</gene>
<dbReference type="RefSeq" id="WP_109823887.1">
    <property type="nucleotide sequence ID" value="NZ_QGKL01000035.1"/>
</dbReference>
<dbReference type="GO" id="GO:0016020">
    <property type="term" value="C:membrane"/>
    <property type="evidence" value="ECO:0007669"/>
    <property type="project" value="TreeGrafter"/>
</dbReference>
<dbReference type="InterPro" id="IPR029058">
    <property type="entry name" value="AB_hydrolase_fold"/>
</dbReference>
<evidence type="ECO:0000313" key="3">
    <source>
        <dbReference type="EMBL" id="PWQ95275.1"/>
    </source>
</evidence>
<dbReference type="PRINTS" id="PR00111">
    <property type="entry name" value="ABHYDROLASE"/>
</dbReference>
<proteinExistence type="predicted"/>
<evidence type="ECO:0000256" key="1">
    <source>
        <dbReference type="ARBA" id="ARBA00022801"/>
    </source>
</evidence>
<dbReference type="EMBL" id="QGKL01000035">
    <property type="protein sequence ID" value="PWQ95275.1"/>
    <property type="molecule type" value="Genomic_DNA"/>
</dbReference>
<dbReference type="Pfam" id="PF00561">
    <property type="entry name" value="Abhydrolase_1"/>
    <property type="match status" value="1"/>
</dbReference>
<dbReference type="InterPro" id="IPR000073">
    <property type="entry name" value="AB_hydrolase_1"/>
</dbReference>
<name>A0A317C999_9GAMM</name>
<protein>
    <submittedName>
        <fullName evidence="3">Alpha/beta hydrolase</fullName>
    </submittedName>
</protein>
<dbReference type="OrthoDB" id="9791366at2"/>
<evidence type="ECO:0000313" key="4">
    <source>
        <dbReference type="Proteomes" id="UP000245506"/>
    </source>
</evidence>
<feature type="domain" description="AB hydrolase-1" evidence="2">
    <location>
        <begin position="44"/>
        <end position="278"/>
    </location>
</feature>
<keyword evidence="1 3" id="KW-0378">Hydrolase</keyword>
<dbReference type="InterPro" id="IPR050266">
    <property type="entry name" value="AB_hydrolase_sf"/>
</dbReference>
<dbReference type="Gene3D" id="3.40.50.1820">
    <property type="entry name" value="alpha/beta hydrolase"/>
    <property type="match status" value="1"/>
</dbReference>
<accession>A0A317C999</accession>
<dbReference type="GO" id="GO:0016787">
    <property type="term" value="F:hydrolase activity"/>
    <property type="evidence" value="ECO:0007669"/>
    <property type="project" value="UniProtKB-KW"/>
</dbReference>
<dbReference type="Proteomes" id="UP000245506">
    <property type="component" value="Unassembled WGS sequence"/>
</dbReference>
<keyword evidence="4" id="KW-1185">Reference proteome</keyword>
<dbReference type="AlphaFoldDB" id="A0A317C999"/>
<dbReference type="SUPFAM" id="SSF53474">
    <property type="entry name" value="alpha/beta-Hydrolases"/>
    <property type="match status" value="1"/>
</dbReference>
<dbReference type="PANTHER" id="PTHR43798:SF31">
    <property type="entry name" value="AB HYDROLASE SUPERFAMILY PROTEIN YCLE"/>
    <property type="match status" value="1"/>
</dbReference>
<dbReference type="PANTHER" id="PTHR43798">
    <property type="entry name" value="MONOACYLGLYCEROL LIPASE"/>
    <property type="match status" value="1"/>
</dbReference>